<reference evidence="2" key="1">
    <citation type="journal article" date="2011" name="J. Bacteriol.">
        <title>Genome sequences of eight morphologically diverse alphaproteobacteria.</title>
        <authorList>
            <consortium name="US DOE Joint Genome Institute"/>
            <person name="Brown P.J."/>
            <person name="Kysela D.T."/>
            <person name="Buechlein A."/>
            <person name="Hemmerich C."/>
            <person name="Brun Y.V."/>
        </authorList>
    </citation>
    <scope>NUCLEOTIDE SEQUENCE [LARGE SCALE GENOMIC DNA]</scope>
    <source>
        <strain evidence="2">ATCC 51888 / DSM 1869 / NCIB 11706 / TK 0415</strain>
    </source>
</reference>
<accession>D8JVU2</accession>
<dbReference type="Proteomes" id="UP000002033">
    <property type="component" value="Chromosome"/>
</dbReference>
<evidence type="ECO:0000313" key="1">
    <source>
        <dbReference type="EMBL" id="ADJ22981.1"/>
    </source>
</evidence>
<evidence type="ECO:0000313" key="2">
    <source>
        <dbReference type="Proteomes" id="UP000002033"/>
    </source>
</evidence>
<dbReference type="STRING" id="582899.Hden_1168"/>
<gene>
    <name evidence="1" type="ordered locus">Hden_1168</name>
</gene>
<organism evidence="1 2">
    <name type="scientific">Hyphomicrobium denitrificans (strain ATCC 51888 / DSM 1869 / NCIMB 11706 / TK 0415)</name>
    <dbReference type="NCBI Taxonomy" id="582899"/>
    <lineage>
        <taxon>Bacteria</taxon>
        <taxon>Pseudomonadati</taxon>
        <taxon>Pseudomonadota</taxon>
        <taxon>Alphaproteobacteria</taxon>
        <taxon>Hyphomicrobiales</taxon>
        <taxon>Hyphomicrobiaceae</taxon>
        <taxon>Hyphomicrobium</taxon>
    </lineage>
</organism>
<proteinExistence type="predicted"/>
<dbReference type="KEGG" id="hdn:Hden_1168"/>
<name>D8JVU2_HYPDA</name>
<dbReference type="AlphaFoldDB" id="D8JVU2"/>
<keyword evidence="2" id="KW-1185">Reference proteome</keyword>
<dbReference type="EMBL" id="CP002083">
    <property type="protein sequence ID" value="ADJ22981.1"/>
    <property type="molecule type" value="Genomic_DNA"/>
</dbReference>
<protein>
    <submittedName>
        <fullName evidence="1">Uncharacterized protein</fullName>
    </submittedName>
</protein>
<sequence>MTVLTIRELDLVRALEKIATGASGDGAHTDVVVMRQIAVDALAAIRWGNYRASQSEGQER</sequence>
<dbReference type="HOGENOM" id="CLU_2935279_0_0_5"/>